<evidence type="ECO:0000256" key="19">
    <source>
        <dbReference type="PROSITE-ProRule" id="PRU00333"/>
    </source>
</evidence>
<organism evidence="21 22">
    <name type="scientific">Candidatus Brevundimonas colombiensis</name>
    <dbReference type="NCBI Taxonomy" id="3121376"/>
    <lineage>
        <taxon>Bacteria</taxon>
        <taxon>Pseudomonadati</taxon>
        <taxon>Pseudomonadota</taxon>
        <taxon>Alphaproteobacteria</taxon>
        <taxon>Caulobacterales</taxon>
        <taxon>Caulobacteraceae</taxon>
        <taxon>Brevundimonas</taxon>
    </lineage>
</organism>
<keyword evidence="8 19" id="KW-0489">Methyltransferase</keyword>
<evidence type="ECO:0000256" key="17">
    <source>
        <dbReference type="ARBA" id="ARBA00025552"/>
    </source>
</evidence>
<evidence type="ECO:0000256" key="1">
    <source>
        <dbReference type="ARBA" id="ARBA00001700"/>
    </source>
</evidence>
<dbReference type="FunFam" id="3.20.20.330:FF:000001">
    <property type="entry name" value="Methionine synthase"/>
    <property type="match status" value="1"/>
</dbReference>
<dbReference type="Gene3D" id="3.20.20.330">
    <property type="entry name" value="Homocysteine-binding-like domain"/>
    <property type="match status" value="1"/>
</dbReference>
<dbReference type="PANTHER" id="PTHR45833:SF1">
    <property type="entry name" value="METHIONINE SYNTHASE"/>
    <property type="match status" value="1"/>
</dbReference>
<comment type="cofactor">
    <cofactor evidence="2 19">
        <name>Zn(2+)</name>
        <dbReference type="ChEBI" id="CHEBI:29105"/>
    </cofactor>
</comment>
<evidence type="ECO:0000256" key="8">
    <source>
        <dbReference type="ARBA" id="ARBA00022603"/>
    </source>
</evidence>
<evidence type="ECO:0000256" key="3">
    <source>
        <dbReference type="ARBA" id="ARBA00001956"/>
    </source>
</evidence>
<evidence type="ECO:0000256" key="13">
    <source>
        <dbReference type="ARBA" id="ARBA00022723"/>
    </source>
</evidence>
<keyword evidence="13 19" id="KW-0479">Metal-binding</keyword>
<keyword evidence="9" id="KW-0028">Amino-acid biosynthesis</keyword>
<proteinExistence type="inferred from homology"/>
<evidence type="ECO:0000256" key="7">
    <source>
        <dbReference type="ARBA" id="ARBA00013998"/>
    </source>
</evidence>
<keyword evidence="16" id="KW-0170">Cobalt</keyword>
<dbReference type="EC" id="2.1.1.13" evidence="6"/>
<keyword evidence="11 19" id="KW-0808">Transferase</keyword>
<dbReference type="GO" id="GO:0008705">
    <property type="term" value="F:methionine synthase activity"/>
    <property type="evidence" value="ECO:0007669"/>
    <property type="project" value="UniProtKB-EC"/>
</dbReference>
<comment type="catalytic activity">
    <reaction evidence="1">
        <text>(6S)-5-methyl-5,6,7,8-tetrahydrofolate + L-homocysteine = (6S)-5,6,7,8-tetrahydrofolate + L-methionine</text>
        <dbReference type="Rhea" id="RHEA:11172"/>
        <dbReference type="ChEBI" id="CHEBI:18608"/>
        <dbReference type="ChEBI" id="CHEBI:57453"/>
        <dbReference type="ChEBI" id="CHEBI:57844"/>
        <dbReference type="ChEBI" id="CHEBI:58199"/>
        <dbReference type="EC" id="2.1.1.13"/>
    </reaction>
</comment>
<keyword evidence="15" id="KW-0486">Methionine biosynthesis</keyword>
<evidence type="ECO:0000256" key="10">
    <source>
        <dbReference type="ARBA" id="ARBA00022628"/>
    </source>
</evidence>
<evidence type="ECO:0000256" key="5">
    <source>
        <dbReference type="ARBA" id="ARBA00010398"/>
    </source>
</evidence>
<feature type="binding site" evidence="19">
    <location>
        <position position="322"/>
    </location>
    <ligand>
        <name>Zn(2+)</name>
        <dbReference type="ChEBI" id="CHEBI:29105"/>
    </ligand>
</feature>
<sequence length="364" mass="39872">MTSPLTRPERIAALHAAAKDRILVLDGSWGVMIQRRGLDEADFRADRFVAANGYDEKHQMKGNNDILCITRPDVISDLHDQYYGAGADISETNTFSGTTIAQEDYRLDAQAVWDINLQGARLARAAADRWTEKEPHKPRFAAGSIGPLNKMLSMSSDVNDPGARSVTFDQVYEAYRHQVKALNEGGVDLYLIETITDTLNCKACIKAIKDLEDEGLEPLPIWISGTITDRSGRTLSGQTAEGFWNSVRHAKPFAVGFNCALGADLMRPFIAELSRVADTLVAAYPNAGLPNAMGQYDEQPHETAHFIEEWAASGLVNIVGGCCGTTPEHIRHVAEEVAPLKPRAIPERPVAMRLSGLEPFELAS</sequence>
<feature type="binding site" evidence="19">
    <location>
        <position position="323"/>
    </location>
    <ligand>
        <name>Zn(2+)</name>
        <dbReference type="ChEBI" id="CHEBI:29105"/>
    </ligand>
</feature>
<comment type="function">
    <text evidence="17">Catalyzes the transfer of a methyl group from methyl-cobalamin to homocysteine, yielding enzyme-bound cob(I)alamin and methionine. Subsequently, remethylates the cofactor using methyltetrahydrofolate.</text>
</comment>
<feature type="binding site" evidence="19">
    <location>
        <position position="259"/>
    </location>
    <ligand>
        <name>Zn(2+)</name>
        <dbReference type="ChEBI" id="CHEBI:29105"/>
    </ligand>
</feature>
<dbReference type="InterPro" id="IPR036589">
    <property type="entry name" value="HCY_dom_sf"/>
</dbReference>
<feature type="domain" description="Hcy-binding" evidence="20">
    <location>
        <begin position="11"/>
        <end position="337"/>
    </location>
</feature>
<evidence type="ECO:0000259" key="20">
    <source>
        <dbReference type="PROSITE" id="PS50970"/>
    </source>
</evidence>
<dbReference type="PROSITE" id="PS50970">
    <property type="entry name" value="HCY"/>
    <property type="match status" value="1"/>
</dbReference>
<dbReference type="GO" id="GO:0032259">
    <property type="term" value="P:methylation"/>
    <property type="evidence" value="ECO:0007669"/>
    <property type="project" value="UniProtKB-KW"/>
</dbReference>
<comment type="similarity">
    <text evidence="5">Belongs to the vitamin-B12 dependent methionine synthase family.</text>
</comment>
<comment type="pathway">
    <text evidence="4">Amino-acid biosynthesis; L-methionine biosynthesis via de novo pathway; L-methionine from L-homocysteine (MetH route): step 1/1.</text>
</comment>
<accession>A0AAJ5X1C1</accession>
<dbReference type="SUPFAM" id="SSF82282">
    <property type="entry name" value="Homocysteine S-methyltransferase"/>
    <property type="match status" value="1"/>
</dbReference>
<evidence type="ECO:0000256" key="2">
    <source>
        <dbReference type="ARBA" id="ARBA00001947"/>
    </source>
</evidence>
<dbReference type="AlphaFoldDB" id="A0AAJ5X1C1"/>
<evidence type="ECO:0000313" key="22">
    <source>
        <dbReference type="Proteomes" id="UP001213664"/>
    </source>
</evidence>
<dbReference type="GO" id="GO:0005829">
    <property type="term" value="C:cytosol"/>
    <property type="evidence" value="ECO:0007669"/>
    <property type="project" value="TreeGrafter"/>
</dbReference>
<dbReference type="EMBL" id="CP119326">
    <property type="protein sequence ID" value="WEK39362.1"/>
    <property type="molecule type" value="Genomic_DNA"/>
</dbReference>
<evidence type="ECO:0000256" key="14">
    <source>
        <dbReference type="ARBA" id="ARBA00022833"/>
    </source>
</evidence>
<dbReference type="GO" id="GO:0031419">
    <property type="term" value="F:cobalamin binding"/>
    <property type="evidence" value="ECO:0007669"/>
    <property type="project" value="UniProtKB-KW"/>
</dbReference>
<evidence type="ECO:0000256" key="12">
    <source>
        <dbReference type="ARBA" id="ARBA00022691"/>
    </source>
</evidence>
<evidence type="ECO:0000256" key="18">
    <source>
        <dbReference type="ARBA" id="ARBA00031040"/>
    </source>
</evidence>
<dbReference type="GO" id="GO:0046872">
    <property type="term" value="F:metal ion binding"/>
    <property type="evidence" value="ECO:0007669"/>
    <property type="project" value="UniProtKB-KW"/>
</dbReference>
<reference evidence="21" key="1">
    <citation type="submission" date="2023-03" db="EMBL/GenBank/DDBJ databases">
        <title>Andean soil-derived lignocellulolytic bacterial consortium as a source of novel taxa and putative plastic-active enzymes.</title>
        <authorList>
            <person name="Diaz-Garcia L."/>
            <person name="Chuvochina M."/>
            <person name="Feuerriegel G."/>
            <person name="Bunk B."/>
            <person name="Sproer C."/>
            <person name="Streit W.R."/>
            <person name="Rodriguez L.M."/>
            <person name="Overmann J."/>
            <person name="Jimenez D.J."/>
        </authorList>
    </citation>
    <scope>NUCLEOTIDE SEQUENCE</scope>
    <source>
        <strain evidence="21">MAG 833</strain>
    </source>
</reference>
<dbReference type="GO" id="GO:0050667">
    <property type="term" value="P:homocysteine metabolic process"/>
    <property type="evidence" value="ECO:0007669"/>
    <property type="project" value="TreeGrafter"/>
</dbReference>
<dbReference type="InterPro" id="IPR003726">
    <property type="entry name" value="HCY_dom"/>
</dbReference>
<name>A0AAJ5X1C1_9CAUL</name>
<evidence type="ECO:0000256" key="6">
    <source>
        <dbReference type="ARBA" id="ARBA00012032"/>
    </source>
</evidence>
<evidence type="ECO:0000256" key="11">
    <source>
        <dbReference type="ARBA" id="ARBA00022679"/>
    </source>
</evidence>
<keyword evidence="12" id="KW-0949">S-adenosyl-L-methionine</keyword>
<protein>
    <recommendedName>
        <fullName evidence="7">Methionine synthase</fullName>
        <ecNumber evidence="6">2.1.1.13</ecNumber>
    </recommendedName>
    <alternativeName>
        <fullName evidence="18">5-methyltetrahydrofolate--homocysteine methyltransferase</fullName>
    </alternativeName>
</protein>
<dbReference type="Pfam" id="PF02574">
    <property type="entry name" value="S-methyl_trans"/>
    <property type="match status" value="1"/>
</dbReference>
<evidence type="ECO:0000256" key="16">
    <source>
        <dbReference type="ARBA" id="ARBA00023285"/>
    </source>
</evidence>
<dbReference type="GO" id="GO:0046653">
    <property type="term" value="P:tetrahydrofolate metabolic process"/>
    <property type="evidence" value="ECO:0007669"/>
    <property type="project" value="TreeGrafter"/>
</dbReference>
<keyword evidence="10" id="KW-0846">Cobalamin</keyword>
<keyword evidence="14 19" id="KW-0862">Zinc</keyword>
<dbReference type="PANTHER" id="PTHR45833">
    <property type="entry name" value="METHIONINE SYNTHASE"/>
    <property type="match status" value="1"/>
</dbReference>
<gene>
    <name evidence="21" type="ORF">P0Y50_12555</name>
</gene>
<evidence type="ECO:0000256" key="4">
    <source>
        <dbReference type="ARBA" id="ARBA00005178"/>
    </source>
</evidence>
<evidence type="ECO:0000313" key="21">
    <source>
        <dbReference type="EMBL" id="WEK39362.1"/>
    </source>
</evidence>
<dbReference type="InterPro" id="IPR050554">
    <property type="entry name" value="Met_Synthase/Corrinoid"/>
</dbReference>
<evidence type="ECO:0000256" key="15">
    <source>
        <dbReference type="ARBA" id="ARBA00023167"/>
    </source>
</evidence>
<evidence type="ECO:0000256" key="9">
    <source>
        <dbReference type="ARBA" id="ARBA00022605"/>
    </source>
</evidence>
<dbReference type="Proteomes" id="UP001213664">
    <property type="component" value="Chromosome"/>
</dbReference>
<comment type="cofactor">
    <cofactor evidence="3">
        <name>methylcob(III)alamin</name>
        <dbReference type="ChEBI" id="CHEBI:28115"/>
    </cofactor>
</comment>